<proteinExistence type="inferred from homology"/>
<accession>A0A5C0B1R4</accession>
<organism evidence="11 12">
    <name type="scientific">Pigmentiphaga aceris</name>
    <dbReference type="NCBI Taxonomy" id="1940612"/>
    <lineage>
        <taxon>Bacteria</taxon>
        <taxon>Pseudomonadati</taxon>
        <taxon>Pseudomonadota</taxon>
        <taxon>Betaproteobacteria</taxon>
        <taxon>Burkholderiales</taxon>
        <taxon>Alcaligenaceae</taxon>
        <taxon>Pigmentiphaga</taxon>
    </lineage>
</organism>
<dbReference type="InterPro" id="IPR043472">
    <property type="entry name" value="Macro_dom-like"/>
</dbReference>
<feature type="binding site" evidence="9">
    <location>
        <position position="279"/>
    </location>
    <ligand>
        <name>Mn(2+)</name>
        <dbReference type="ChEBI" id="CHEBI:29035"/>
        <label>2</label>
    </ligand>
</feature>
<evidence type="ECO:0000256" key="6">
    <source>
        <dbReference type="ARBA" id="ARBA00022723"/>
    </source>
</evidence>
<dbReference type="GO" id="GO:0070006">
    <property type="term" value="F:metalloaminopeptidase activity"/>
    <property type="evidence" value="ECO:0007669"/>
    <property type="project" value="InterPro"/>
</dbReference>
<evidence type="ECO:0000256" key="2">
    <source>
        <dbReference type="ARBA" id="ARBA00000967"/>
    </source>
</evidence>
<dbReference type="PANTHER" id="PTHR11963:SF23">
    <property type="entry name" value="CYTOSOL AMINOPEPTIDASE"/>
    <property type="match status" value="1"/>
</dbReference>
<name>A0A5C0B1R4_9BURK</name>
<comment type="similarity">
    <text evidence="3 9">Belongs to the peptidase M17 family.</text>
</comment>
<dbReference type="HAMAP" id="MF_00181">
    <property type="entry name" value="Cytosol_peptidase_M17"/>
    <property type="match status" value="1"/>
</dbReference>
<dbReference type="EC" id="3.4.11.1" evidence="9"/>
<dbReference type="RefSeq" id="WP_148816750.1">
    <property type="nucleotide sequence ID" value="NZ_CP043046.1"/>
</dbReference>
<dbReference type="InterPro" id="IPR000819">
    <property type="entry name" value="Peptidase_M17_C"/>
</dbReference>
<comment type="subcellular location">
    <subcellularLocation>
        <location evidence="9">Cytoplasm</location>
    </subcellularLocation>
</comment>
<dbReference type="InterPro" id="IPR023042">
    <property type="entry name" value="Peptidase_M17_leu_NH2_pept"/>
</dbReference>
<evidence type="ECO:0000313" key="12">
    <source>
        <dbReference type="Proteomes" id="UP000325161"/>
    </source>
</evidence>
<evidence type="ECO:0000256" key="8">
    <source>
        <dbReference type="ARBA" id="ARBA00023211"/>
    </source>
</evidence>
<protein>
    <recommendedName>
        <fullName evidence="9">Probable cytosol aminopeptidase</fullName>
        <ecNumber evidence="9">3.4.11.1</ecNumber>
    </recommendedName>
    <alternativeName>
        <fullName evidence="9">Leucine aminopeptidase</fullName>
        <shortName evidence="9">LAP</shortName>
        <ecNumber evidence="9">3.4.11.10</ecNumber>
    </alternativeName>
    <alternativeName>
        <fullName evidence="9">Leucyl aminopeptidase</fullName>
    </alternativeName>
</protein>
<sequence>MEFSTQTASVEKIKTAALAVGVYTNGVLSPAADVIDRASAGAVRAVVGSDFKGRSGETLVLRNLAGVAAKRVVLVGLGAQEDIKPRSLQAAHRAAAGALVSLGVTEGVSALAAIPVEGTDPRWSARIAAIAVGDATYRYDTTFGKKDPEAAVKLVKLGLALERAAVKEADAGLREGSAIATGMSLTKDLGNLPPNICTPTYLGQTARKMARSHKLKVEVLDRKQIEALNMGSFLSVARGSDEPPKFIVLRHEGAKLAAPVKTVRGKPAPAAAPIVLVGKGITFDSGGISLKPGAGMDEMKYDMCGAASVFGTLSAVAELQLPIDVIGVIPTCENMPNGRALKPGDVVTSMSGQTIEILNTDAEGRLILCDALTYVERFKPAAVIDLATLTGACITALGYINSGLFSPDDALADELLAASRTALDPAWRMPLDEAYQEQLKSNFADMANIGGPPAGAVTAACFLSRFTKQYRWAHLDIAGTAWRSGKDKGASGRPVPLLMQYLLSTVK</sequence>
<evidence type="ECO:0000256" key="7">
    <source>
        <dbReference type="ARBA" id="ARBA00022801"/>
    </source>
</evidence>
<dbReference type="GO" id="GO:0006508">
    <property type="term" value="P:proteolysis"/>
    <property type="evidence" value="ECO:0007669"/>
    <property type="project" value="UniProtKB-KW"/>
</dbReference>
<dbReference type="OrthoDB" id="9809354at2"/>
<evidence type="ECO:0000256" key="5">
    <source>
        <dbReference type="ARBA" id="ARBA00022670"/>
    </source>
</evidence>
<comment type="catalytic activity">
    <reaction evidence="2 9">
        <text>Release of an N-terminal amino acid, preferentially leucine, but not glutamic or aspartic acids.</text>
        <dbReference type="EC" id="3.4.11.10"/>
    </reaction>
</comment>
<dbReference type="PROSITE" id="PS00631">
    <property type="entry name" value="CYTOSOL_AP"/>
    <property type="match status" value="1"/>
</dbReference>
<evidence type="ECO:0000256" key="4">
    <source>
        <dbReference type="ARBA" id="ARBA00022438"/>
    </source>
</evidence>
<dbReference type="Gene3D" id="3.40.630.10">
    <property type="entry name" value="Zn peptidases"/>
    <property type="match status" value="1"/>
</dbReference>
<evidence type="ECO:0000256" key="3">
    <source>
        <dbReference type="ARBA" id="ARBA00009528"/>
    </source>
</evidence>
<dbReference type="PRINTS" id="PR00481">
    <property type="entry name" value="LAMNOPPTDASE"/>
</dbReference>
<comment type="cofactor">
    <cofactor evidence="9">
        <name>Mn(2+)</name>
        <dbReference type="ChEBI" id="CHEBI:29035"/>
    </cofactor>
    <text evidence="9">Binds 2 manganese ions per subunit.</text>
</comment>
<comment type="function">
    <text evidence="9">Presumably involved in the processing and regular turnover of intracellular proteins. Catalyzes the removal of unsubstituted N-terminal amino acids from various peptides.</text>
</comment>
<evidence type="ECO:0000256" key="9">
    <source>
        <dbReference type="HAMAP-Rule" id="MF_00181"/>
    </source>
</evidence>
<dbReference type="Gene3D" id="3.40.220.10">
    <property type="entry name" value="Leucine Aminopeptidase, subunit E, domain 1"/>
    <property type="match status" value="1"/>
</dbReference>
<keyword evidence="9" id="KW-0963">Cytoplasm</keyword>
<feature type="active site" evidence="9">
    <location>
        <position position="365"/>
    </location>
</feature>
<keyword evidence="8 9" id="KW-0464">Manganese</keyword>
<keyword evidence="12" id="KW-1185">Reference proteome</keyword>
<keyword evidence="5 9" id="KW-0645">Protease</keyword>
<feature type="binding site" evidence="9">
    <location>
        <position position="363"/>
    </location>
    <ligand>
        <name>Mn(2+)</name>
        <dbReference type="ChEBI" id="CHEBI:29035"/>
        <label>1</label>
    </ligand>
</feature>
<feature type="binding site" evidence="9">
    <location>
        <position position="284"/>
    </location>
    <ligand>
        <name>Mn(2+)</name>
        <dbReference type="ChEBI" id="CHEBI:29035"/>
        <label>2</label>
    </ligand>
</feature>
<comment type="catalytic activity">
    <reaction evidence="1 9">
        <text>Release of an N-terminal amino acid, Xaa-|-Yaa-, in which Xaa is preferably Leu, but may be other amino acids including Pro although not Arg or Lys, and Yaa may be Pro. Amino acid amides and methyl esters are also readily hydrolyzed, but rates on arylamides are exceedingly low.</text>
        <dbReference type="EC" id="3.4.11.1"/>
    </reaction>
</comment>
<evidence type="ECO:0000313" key="11">
    <source>
        <dbReference type="EMBL" id="QEI07703.1"/>
    </source>
</evidence>
<feature type="binding site" evidence="9">
    <location>
        <position position="363"/>
    </location>
    <ligand>
        <name>Mn(2+)</name>
        <dbReference type="ChEBI" id="CHEBI:29035"/>
        <label>2</label>
    </ligand>
</feature>
<feature type="active site" evidence="9">
    <location>
        <position position="291"/>
    </location>
</feature>
<keyword evidence="7 9" id="KW-0378">Hydrolase</keyword>
<feature type="binding site" evidence="9">
    <location>
        <position position="284"/>
    </location>
    <ligand>
        <name>Mn(2+)</name>
        <dbReference type="ChEBI" id="CHEBI:29035"/>
        <label>1</label>
    </ligand>
</feature>
<dbReference type="EMBL" id="CP043046">
    <property type="protein sequence ID" value="QEI07703.1"/>
    <property type="molecule type" value="Genomic_DNA"/>
</dbReference>
<dbReference type="CDD" id="cd00433">
    <property type="entry name" value="Peptidase_M17"/>
    <property type="match status" value="1"/>
</dbReference>
<dbReference type="SUPFAM" id="SSF52949">
    <property type="entry name" value="Macro domain-like"/>
    <property type="match status" value="1"/>
</dbReference>
<dbReference type="InterPro" id="IPR011356">
    <property type="entry name" value="Leucine_aapep/pepB"/>
</dbReference>
<evidence type="ECO:0000256" key="1">
    <source>
        <dbReference type="ARBA" id="ARBA00000135"/>
    </source>
</evidence>
<dbReference type="PANTHER" id="PTHR11963">
    <property type="entry name" value="LEUCINE AMINOPEPTIDASE-RELATED"/>
    <property type="match status" value="1"/>
</dbReference>
<gene>
    <name evidence="9" type="primary">pepA</name>
    <name evidence="11" type="ORF">FXN63_19065</name>
</gene>
<dbReference type="InterPro" id="IPR008283">
    <property type="entry name" value="Peptidase_M17_N"/>
</dbReference>
<dbReference type="Pfam" id="PF00883">
    <property type="entry name" value="Peptidase_M17"/>
    <property type="match status" value="1"/>
</dbReference>
<keyword evidence="4 9" id="KW-0031">Aminopeptidase</keyword>
<dbReference type="Proteomes" id="UP000325161">
    <property type="component" value="Chromosome"/>
</dbReference>
<feature type="domain" description="Cytosol aminopeptidase" evidence="10">
    <location>
        <begin position="359"/>
        <end position="366"/>
    </location>
</feature>
<reference evidence="11 12" key="1">
    <citation type="submission" date="2019-08" db="EMBL/GenBank/DDBJ databases">
        <title>Amphibian skin-associated Pigmentiphaga: genome sequence and occurrence across geography and hosts.</title>
        <authorList>
            <person name="Bletz M.C."/>
            <person name="Bunk B."/>
            <person name="Sproeer C."/>
            <person name="Biwer P."/>
            <person name="Reiter S."/>
            <person name="Rabemananjara F.C.E."/>
            <person name="Schulz S."/>
            <person name="Overmann J."/>
            <person name="Vences M."/>
        </authorList>
    </citation>
    <scope>NUCLEOTIDE SEQUENCE [LARGE SCALE GENOMIC DNA]</scope>
    <source>
        <strain evidence="11 12">Mada1488</strain>
    </source>
</reference>
<keyword evidence="6 9" id="KW-0479">Metal-binding</keyword>
<dbReference type="EC" id="3.4.11.10" evidence="9"/>
<dbReference type="NCBIfam" id="NF002074">
    <property type="entry name" value="PRK00913.1-4"/>
    <property type="match status" value="1"/>
</dbReference>
<evidence type="ECO:0000259" key="10">
    <source>
        <dbReference type="PROSITE" id="PS00631"/>
    </source>
</evidence>
<dbReference type="GO" id="GO:0005737">
    <property type="term" value="C:cytoplasm"/>
    <property type="evidence" value="ECO:0007669"/>
    <property type="project" value="UniProtKB-SubCell"/>
</dbReference>
<dbReference type="Pfam" id="PF02789">
    <property type="entry name" value="Peptidase_M17_N"/>
    <property type="match status" value="1"/>
</dbReference>
<dbReference type="SUPFAM" id="SSF53187">
    <property type="entry name" value="Zn-dependent exopeptidases"/>
    <property type="match status" value="1"/>
</dbReference>
<dbReference type="FunFam" id="3.40.630.10:FF:000004">
    <property type="entry name" value="Probable cytosol aminopeptidase"/>
    <property type="match status" value="1"/>
</dbReference>
<dbReference type="AlphaFoldDB" id="A0A5C0B1R4"/>
<dbReference type="KEGG" id="pacr:FXN63_19065"/>
<dbReference type="GO" id="GO:0030145">
    <property type="term" value="F:manganese ion binding"/>
    <property type="evidence" value="ECO:0007669"/>
    <property type="project" value="UniProtKB-UniRule"/>
</dbReference>
<feature type="binding site" evidence="9">
    <location>
        <position position="302"/>
    </location>
    <ligand>
        <name>Mn(2+)</name>
        <dbReference type="ChEBI" id="CHEBI:29035"/>
        <label>2</label>
    </ligand>
</feature>
<feature type="binding site" evidence="9">
    <location>
        <position position="361"/>
    </location>
    <ligand>
        <name>Mn(2+)</name>
        <dbReference type="ChEBI" id="CHEBI:29035"/>
        <label>1</label>
    </ligand>
</feature>